<keyword evidence="3" id="KW-1133">Transmembrane helix</keyword>
<accession>A0ABD3RYQ8</accession>
<evidence type="ECO:0000313" key="4">
    <source>
        <dbReference type="EMBL" id="KAL3817303.1"/>
    </source>
</evidence>
<keyword evidence="3" id="KW-0472">Membrane</keyword>
<feature type="transmembrane region" description="Helical" evidence="3">
    <location>
        <begin position="507"/>
        <end position="527"/>
    </location>
</feature>
<feature type="region of interest" description="Disordered" evidence="2">
    <location>
        <begin position="86"/>
        <end position="131"/>
    </location>
</feature>
<dbReference type="AlphaFoldDB" id="A0ABD3RYQ8"/>
<comment type="caution">
    <text evidence="4">The sequence shown here is derived from an EMBL/GenBank/DDBJ whole genome shotgun (WGS) entry which is preliminary data.</text>
</comment>
<dbReference type="Proteomes" id="UP001530377">
    <property type="component" value="Unassembled WGS sequence"/>
</dbReference>
<organism evidence="4 5">
    <name type="scientific">Cyclostephanos tholiformis</name>
    <dbReference type="NCBI Taxonomy" id="382380"/>
    <lineage>
        <taxon>Eukaryota</taxon>
        <taxon>Sar</taxon>
        <taxon>Stramenopiles</taxon>
        <taxon>Ochrophyta</taxon>
        <taxon>Bacillariophyta</taxon>
        <taxon>Coscinodiscophyceae</taxon>
        <taxon>Thalassiosirophycidae</taxon>
        <taxon>Stephanodiscales</taxon>
        <taxon>Stephanodiscaceae</taxon>
        <taxon>Cyclostephanos</taxon>
    </lineage>
</organism>
<feature type="transmembrane region" description="Helical" evidence="3">
    <location>
        <begin position="695"/>
        <end position="715"/>
    </location>
</feature>
<feature type="transmembrane region" description="Helical" evidence="3">
    <location>
        <begin position="45"/>
        <end position="65"/>
    </location>
</feature>
<feature type="transmembrane region" description="Helical" evidence="3">
    <location>
        <begin position="735"/>
        <end position="753"/>
    </location>
</feature>
<feature type="transmembrane region" description="Helical" evidence="3">
    <location>
        <begin position="539"/>
        <end position="557"/>
    </location>
</feature>
<evidence type="ECO:0000313" key="5">
    <source>
        <dbReference type="Proteomes" id="UP001530377"/>
    </source>
</evidence>
<feature type="transmembrane region" description="Helical" evidence="3">
    <location>
        <begin position="563"/>
        <end position="584"/>
    </location>
</feature>
<name>A0ABD3RYQ8_9STRA</name>
<comment type="similarity">
    <text evidence="1">Belongs to the multi antimicrobial extrusion (MATE) (TC 2.A.66.1) family.</text>
</comment>
<feature type="transmembrane region" description="Helical" evidence="3">
    <location>
        <begin position="390"/>
        <end position="416"/>
    </location>
</feature>
<feature type="transmembrane region" description="Helical" evidence="3">
    <location>
        <begin position="422"/>
        <end position="442"/>
    </location>
</feature>
<sequence>MDGESTNGPHPDDYDRQRRRISTLDEDDYVWDDNYVENTIDPGYALFYVALFISIASILAVPFVVRSWRYIDGRWRGCHRMIRGATMTADPSSCGDDYPLRGIDDDDDEGKEEEGEEEEEEEATLHPSNLSVDVENNDMAVAVLRNAIISRRIRMERRDSVLNHRMEGTSAAGGPRGVDIVVEDDGGEAHCDEMIGGMPSSSDRGSNITTMERLDEIREDEEDSIVMTENYELDDGSCVSGSGSGEQRGMCEKDEDSMNNVHVGEKGPPSFHRTEETPISGACSNIYVMVDKSEALCDEKGITTMERLDEIREDEAVDSIVKMENYELDDGSGVLGSGSLEQRGMREKNEDNMNNIDVGERGPPLMSSLSPGYLRTIAQYDYETHRLVRLIIPFAFSSVAYTASELITVAIISQTLGTDAMIVYVMVGTIVGISATFMSGWVEAITTLSSMAYGAKNYTLAGQYVQAGASLYILCEIPMAFVWRAVIGKILLLMGYGYSVAALAEEYVLVQVAIYIMTGMTSSLHAFLHVIEREKFANVLYVISSIVRVCFVALFAITFELSLVTLGLVMLLNHALLFTLFAIIPLAMKWYEEFEFGLFGICACWDRSVVKDLFRVALPLGCGSLLADAEWEILIVFATILGPAEAASWAVMGYVWGVFESTTEAVGDAAEVRVSYQLGKGRPEMAELAGYKSMFLGFMLSIVMSVIFTCLINVLPRVLTHDETMQDMLAELFPLVALGNVTMSMGMVCWAVVGAQGRYHLSTSIAIACSFVVTVPIGAIVTIWMRIDLQGLTFAVVTGYTVTAMLLTACIFMSDWEMLSNKIRQQMSADDLSDSSENSDASIHPNSNPRNGIQDTVPTTFPTINFDDDETTPSSTDEPESIINPRDHVGERNSRDGLGNDEVSPTLSTCVSSCSSEGHSSSSILNKKSENVFDLHNVEAPSTSNVDPEHERSYLEFLSTLNGSS</sequence>
<gene>
    <name evidence="4" type="ORF">ACHAXA_003044</name>
</gene>
<feature type="region of interest" description="Disordered" evidence="2">
    <location>
        <begin position="829"/>
        <end position="907"/>
    </location>
</feature>
<evidence type="ECO:0000256" key="3">
    <source>
        <dbReference type="SAM" id="Phobius"/>
    </source>
</evidence>
<feature type="compositionally biased region" description="Acidic residues" evidence="2">
    <location>
        <begin position="104"/>
        <end position="122"/>
    </location>
</feature>
<dbReference type="EMBL" id="JALLPB020000110">
    <property type="protein sequence ID" value="KAL3817303.1"/>
    <property type="molecule type" value="Genomic_DNA"/>
</dbReference>
<feature type="transmembrane region" description="Helical" evidence="3">
    <location>
        <begin position="791"/>
        <end position="814"/>
    </location>
</feature>
<reference evidence="4 5" key="1">
    <citation type="submission" date="2024-10" db="EMBL/GenBank/DDBJ databases">
        <title>Updated reference genomes for cyclostephanoid diatoms.</title>
        <authorList>
            <person name="Roberts W.R."/>
            <person name="Alverson A.J."/>
        </authorList>
    </citation>
    <scope>NUCLEOTIDE SEQUENCE [LARGE SCALE GENOMIC DNA]</scope>
    <source>
        <strain evidence="4 5">AJA228-03</strain>
    </source>
</reference>
<dbReference type="PANTHER" id="PTHR11206">
    <property type="entry name" value="MULTIDRUG RESISTANCE PROTEIN"/>
    <property type="match status" value="1"/>
</dbReference>
<feature type="transmembrane region" description="Helical" evidence="3">
    <location>
        <begin position="765"/>
        <end position="785"/>
    </location>
</feature>
<evidence type="ECO:0000256" key="1">
    <source>
        <dbReference type="ARBA" id="ARBA00010199"/>
    </source>
</evidence>
<evidence type="ECO:0000256" key="2">
    <source>
        <dbReference type="SAM" id="MobiDB-lite"/>
    </source>
</evidence>
<feature type="compositionally biased region" description="Basic and acidic residues" evidence="2">
    <location>
        <begin position="885"/>
        <end position="895"/>
    </location>
</feature>
<proteinExistence type="inferred from homology"/>
<dbReference type="Pfam" id="PF01554">
    <property type="entry name" value="MatE"/>
    <property type="match status" value="2"/>
</dbReference>
<feature type="region of interest" description="Disordered" evidence="2">
    <location>
        <begin position="258"/>
        <end position="277"/>
    </location>
</feature>
<protein>
    <submittedName>
        <fullName evidence="4">Uncharacterized protein</fullName>
    </submittedName>
</protein>
<keyword evidence="5" id="KW-1185">Reference proteome</keyword>
<feature type="compositionally biased region" description="Polar residues" evidence="2">
    <location>
        <begin position="835"/>
        <end position="863"/>
    </location>
</feature>
<keyword evidence="3" id="KW-0812">Transmembrane</keyword>
<dbReference type="InterPro" id="IPR002528">
    <property type="entry name" value="MATE_fam"/>
</dbReference>